<evidence type="ECO:0000256" key="2">
    <source>
        <dbReference type="ARBA" id="ARBA00010617"/>
    </source>
</evidence>
<dbReference type="InterPro" id="IPR036396">
    <property type="entry name" value="Cyt_P450_sf"/>
</dbReference>
<keyword evidence="19" id="KW-1185">Reference proteome</keyword>
<keyword evidence="6" id="KW-0442">Lipid degradation</keyword>
<dbReference type="PRINTS" id="PR00359">
    <property type="entry name" value="BP450"/>
</dbReference>
<reference evidence="18" key="1">
    <citation type="journal article" date="2019" name="Emerg. Microbes Infect.">
        <title>Comprehensive subspecies identification of 175 nontuberculous mycobacteria species based on 7547 genomic profiles.</title>
        <authorList>
            <person name="Matsumoto Y."/>
            <person name="Kinjo T."/>
            <person name="Motooka D."/>
            <person name="Nabeya D."/>
            <person name="Jung N."/>
            <person name="Uechi K."/>
            <person name="Horii T."/>
            <person name="Iida T."/>
            <person name="Fujita J."/>
            <person name="Nakamura S."/>
        </authorList>
    </citation>
    <scope>NUCLEOTIDE SEQUENCE [LARGE SCALE GENOMIC DNA]</scope>
    <source>
        <strain evidence="18">JCM 13671</strain>
    </source>
</reference>
<dbReference type="EMBL" id="AP022612">
    <property type="protein sequence ID" value="BBZ32448.1"/>
    <property type="molecule type" value="Genomic_DNA"/>
</dbReference>
<dbReference type="GO" id="GO:0008203">
    <property type="term" value="P:cholesterol metabolic process"/>
    <property type="evidence" value="ECO:0007669"/>
    <property type="project" value="UniProtKB-KW"/>
</dbReference>
<dbReference type="FunFam" id="1.10.630.10:FF:000018">
    <property type="entry name" value="Cytochrome P450 monooxygenase"/>
    <property type="match status" value="1"/>
</dbReference>
<dbReference type="PANTHER" id="PTHR46696:SF1">
    <property type="entry name" value="CYTOCHROME P450 YJIB-RELATED"/>
    <property type="match status" value="1"/>
</dbReference>
<evidence type="ECO:0000256" key="14">
    <source>
        <dbReference type="ARBA" id="ARBA00070775"/>
    </source>
</evidence>
<evidence type="ECO:0000256" key="6">
    <source>
        <dbReference type="ARBA" id="ARBA00022963"/>
    </source>
</evidence>
<evidence type="ECO:0000256" key="17">
    <source>
        <dbReference type="ARBA" id="ARBA00083909"/>
    </source>
</evidence>
<evidence type="ECO:0000256" key="3">
    <source>
        <dbReference type="ARBA" id="ARBA00022548"/>
    </source>
</evidence>
<protein>
    <recommendedName>
        <fullName evidence="14">Steroid C26-monooxygenase</fullName>
    </recommendedName>
    <alternativeName>
        <fullName evidence="15">Cholest-4-en-3-one C26-monooxygenase</fullName>
    </alternativeName>
    <alternativeName>
        <fullName evidence="17">Cholesterol C26-monooxygenase</fullName>
    </alternativeName>
    <alternativeName>
        <fullName evidence="16">Steroid C27-monooxygenase</fullName>
    </alternativeName>
</protein>
<dbReference type="GO" id="GO:0016705">
    <property type="term" value="F:oxidoreductase activity, acting on paired donors, with incorporation or reduction of molecular oxygen"/>
    <property type="evidence" value="ECO:0007669"/>
    <property type="project" value="InterPro"/>
</dbReference>
<sequence>MRSEGGSTRALTADRLVPMPSTTSSALEMLTSPAGVSNPYPLYDQLRASSPVPGYRDWPPGTVPGADDPVTAWALFRYDQVFAAARDNETFSSRDPIQEASTAPSLMLVNTDPPHHTAERKLIGQAFSPRRVKRLEGWLAALVPELLAEVDREARGDIVDVMHFAAEVPARAMVRLLGLPEGDHVRFKRWANAFMLSSELTPEQRMASNQEMVEAFTHRLVQHTAQLAECAPTGDVDDAEDLISALLRAEVDGQRLTPEEIVRFCVTLVVAGTETTTYLIGNLLHKVASEPAATQRIRADRSLLPAFIDETMRLDGPPQRLFRIATRDVEMDGVTIRRGDWVALFFGAANRDAAVFPDPDRFDLDRANSRQQLSLGHGVHFCLGAPLARLEVTAVLNAILDRYATVELTDDPGDKQTASLLTHAYVRLPLRMIP</sequence>
<dbReference type="Proteomes" id="UP000466931">
    <property type="component" value="Chromosome"/>
</dbReference>
<dbReference type="PANTHER" id="PTHR46696">
    <property type="entry name" value="P450, PUTATIVE (EUROFUNG)-RELATED"/>
    <property type="match status" value="1"/>
</dbReference>
<evidence type="ECO:0000256" key="1">
    <source>
        <dbReference type="ARBA" id="ARBA00001971"/>
    </source>
</evidence>
<proteinExistence type="inferred from homology"/>
<evidence type="ECO:0000256" key="16">
    <source>
        <dbReference type="ARBA" id="ARBA00082981"/>
    </source>
</evidence>
<keyword evidence="5" id="KW-0479">Metal-binding</keyword>
<keyword evidence="4" id="KW-0349">Heme</keyword>
<keyword evidence="12" id="KW-0753">Steroid metabolism</keyword>
<dbReference type="Gene3D" id="1.10.630.10">
    <property type="entry name" value="Cytochrome P450"/>
    <property type="match status" value="1"/>
</dbReference>
<evidence type="ECO:0000256" key="5">
    <source>
        <dbReference type="ARBA" id="ARBA00022723"/>
    </source>
</evidence>
<dbReference type="GO" id="GO:0016042">
    <property type="term" value="P:lipid catabolic process"/>
    <property type="evidence" value="ECO:0007669"/>
    <property type="project" value="UniProtKB-KW"/>
</dbReference>
<gene>
    <name evidence="18" type="primary">yjiB</name>
    <name evidence="18" type="ORF">MCNF_10530</name>
</gene>
<comment type="cofactor">
    <cofactor evidence="1">
        <name>heme</name>
        <dbReference type="ChEBI" id="CHEBI:30413"/>
    </cofactor>
</comment>
<comment type="pathway">
    <text evidence="13">Steroid metabolism; cholesterol degradation.</text>
</comment>
<evidence type="ECO:0000256" key="11">
    <source>
        <dbReference type="ARBA" id="ARBA00023166"/>
    </source>
</evidence>
<evidence type="ECO:0000256" key="12">
    <source>
        <dbReference type="ARBA" id="ARBA00023221"/>
    </source>
</evidence>
<dbReference type="Pfam" id="PF00067">
    <property type="entry name" value="p450"/>
    <property type="match status" value="1"/>
</dbReference>
<dbReference type="InterPro" id="IPR001128">
    <property type="entry name" value="Cyt_P450"/>
</dbReference>
<dbReference type="AlphaFoldDB" id="A0A7I7XT75"/>
<dbReference type="SUPFAM" id="SSF48264">
    <property type="entry name" value="Cytochrome P450"/>
    <property type="match status" value="1"/>
</dbReference>
<comment type="similarity">
    <text evidence="2">Belongs to the cytochrome P450 family.</text>
</comment>
<evidence type="ECO:0000256" key="9">
    <source>
        <dbReference type="ARBA" id="ARBA00023033"/>
    </source>
</evidence>
<keyword evidence="9" id="KW-0503">Monooxygenase</keyword>
<evidence type="ECO:0000256" key="15">
    <source>
        <dbReference type="ARBA" id="ARBA00079588"/>
    </source>
</evidence>
<evidence type="ECO:0000256" key="8">
    <source>
        <dbReference type="ARBA" id="ARBA00023004"/>
    </source>
</evidence>
<dbReference type="InterPro" id="IPR002397">
    <property type="entry name" value="Cyt_P450_B"/>
</dbReference>
<keyword evidence="11" id="KW-1207">Sterol metabolism</keyword>
<evidence type="ECO:0000256" key="10">
    <source>
        <dbReference type="ARBA" id="ARBA00023098"/>
    </source>
</evidence>
<dbReference type="GO" id="GO:0020037">
    <property type="term" value="F:heme binding"/>
    <property type="evidence" value="ECO:0007669"/>
    <property type="project" value="InterPro"/>
</dbReference>
<keyword evidence="7" id="KW-0560">Oxidoreductase</keyword>
<keyword evidence="10" id="KW-0443">Lipid metabolism</keyword>
<dbReference type="GO" id="GO:0005506">
    <property type="term" value="F:iron ion binding"/>
    <property type="evidence" value="ECO:0007669"/>
    <property type="project" value="InterPro"/>
</dbReference>
<dbReference type="GO" id="GO:0004497">
    <property type="term" value="F:monooxygenase activity"/>
    <property type="evidence" value="ECO:0007669"/>
    <property type="project" value="UniProtKB-KW"/>
</dbReference>
<organism evidence="18 19">
    <name type="scientific">Mycolicibacterium confluentis</name>
    <dbReference type="NCBI Taxonomy" id="28047"/>
    <lineage>
        <taxon>Bacteria</taxon>
        <taxon>Bacillati</taxon>
        <taxon>Actinomycetota</taxon>
        <taxon>Actinomycetes</taxon>
        <taxon>Mycobacteriales</taxon>
        <taxon>Mycobacteriaceae</taxon>
        <taxon>Mycolicibacterium</taxon>
    </lineage>
</organism>
<accession>A0A7I7XT75</accession>
<reference evidence="18" key="2">
    <citation type="submission" date="2020-02" db="EMBL/GenBank/DDBJ databases">
        <authorList>
            <person name="Matsumoto Y."/>
            <person name="Motooka D."/>
            <person name="Nakamura S."/>
        </authorList>
    </citation>
    <scope>NUCLEOTIDE SEQUENCE</scope>
    <source>
        <strain evidence="18">JCM 13671</strain>
    </source>
</reference>
<keyword evidence="3" id="KW-0153">Cholesterol metabolism</keyword>
<evidence type="ECO:0000313" key="18">
    <source>
        <dbReference type="EMBL" id="BBZ32448.1"/>
    </source>
</evidence>
<keyword evidence="8" id="KW-0408">Iron</keyword>
<name>A0A7I7XT75_9MYCO</name>
<evidence type="ECO:0000256" key="4">
    <source>
        <dbReference type="ARBA" id="ARBA00022617"/>
    </source>
</evidence>
<evidence type="ECO:0000256" key="13">
    <source>
        <dbReference type="ARBA" id="ARBA00049645"/>
    </source>
</evidence>
<evidence type="ECO:0000313" key="19">
    <source>
        <dbReference type="Proteomes" id="UP000466931"/>
    </source>
</evidence>
<evidence type="ECO:0000256" key="7">
    <source>
        <dbReference type="ARBA" id="ARBA00023002"/>
    </source>
</evidence>